<feature type="site" description="Lowers pKa of active site Tyr" evidence="4">
    <location>
        <position position="88"/>
    </location>
</feature>
<reference evidence="6" key="1">
    <citation type="submission" date="2023-02" db="EMBL/GenBank/DDBJ databases">
        <title>Genome of toxic invasive species Heracleum sosnowskyi carries increased number of genes despite the absence of recent whole-genome duplications.</title>
        <authorList>
            <person name="Schelkunov M."/>
            <person name="Shtratnikova V."/>
            <person name="Makarenko M."/>
            <person name="Klepikova A."/>
            <person name="Omelchenko D."/>
            <person name="Novikova G."/>
            <person name="Obukhova E."/>
            <person name="Bogdanov V."/>
            <person name="Penin A."/>
            <person name="Logacheva M."/>
        </authorList>
    </citation>
    <scope>NUCLEOTIDE SEQUENCE</scope>
    <source>
        <strain evidence="6">Hsosn_3</strain>
        <tissue evidence="6">Leaf</tissue>
    </source>
</reference>
<evidence type="ECO:0000256" key="2">
    <source>
        <dbReference type="PIRSR" id="PIRSR000097-1"/>
    </source>
</evidence>
<dbReference type="CDD" id="cd19124">
    <property type="entry name" value="AKR_AKR4A_4B"/>
    <property type="match status" value="1"/>
</dbReference>
<dbReference type="AlphaFoldDB" id="A0AAD8IBE4"/>
<dbReference type="InterPro" id="IPR044497">
    <property type="entry name" value="AKR4A/B"/>
</dbReference>
<evidence type="ECO:0000256" key="3">
    <source>
        <dbReference type="PIRSR" id="PIRSR000097-2"/>
    </source>
</evidence>
<keyword evidence="7" id="KW-1185">Reference proteome</keyword>
<sequence length="323" mass="35532">MGLQSIPKVILSCGDAKSMPVLGLGTSTAPLPKPEVVIKAVLEAIELGYRMFDTASAYKTEEALGEAISQALTLGLIKSRDDLFITSKLWCTDNHGDRVLPALQKTLQNMKLEYIDQYLIHFPASLKLGAKPFPPNPDDVVHMDIKSVWTAMEECQTLGLAKTIGVSNFSCKKLSDILAFAKIPPALNQVEMNPAWQQGKLKEFCKANGIMIAAYSPLGAAGAFWGTKEVLESEVLIEIAKSKGKSVAQVALRWAYEQGVVIVMKSFNKERLKQNLEIFDWKLSDVESKKIAAIPQSRANLCKMYISNTGPIQSLEDIWDGEL</sequence>
<dbReference type="Pfam" id="PF00248">
    <property type="entry name" value="Aldo_ket_red"/>
    <property type="match status" value="1"/>
</dbReference>
<dbReference type="FunFam" id="3.20.20.100:FF:000014">
    <property type="entry name" value="NAD(P)-linked oxidoreductase superfamily protein"/>
    <property type="match status" value="1"/>
</dbReference>
<protein>
    <submittedName>
        <fullName evidence="6">Non-functional NADPH-dependent codeinone reductase 2</fullName>
    </submittedName>
</protein>
<dbReference type="GO" id="GO:0016616">
    <property type="term" value="F:oxidoreductase activity, acting on the CH-OH group of donors, NAD or NADP as acceptor"/>
    <property type="evidence" value="ECO:0007669"/>
    <property type="project" value="InterPro"/>
</dbReference>
<reference evidence="6" key="2">
    <citation type="submission" date="2023-05" db="EMBL/GenBank/DDBJ databases">
        <authorList>
            <person name="Schelkunov M.I."/>
        </authorList>
    </citation>
    <scope>NUCLEOTIDE SEQUENCE</scope>
    <source>
        <strain evidence="6">Hsosn_3</strain>
        <tissue evidence="6">Leaf</tissue>
    </source>
</reference>
<dbReference type="SUPFAM" id="SSF51430">
    <property type="entry name" value="NAD(P)-linked oxidoreductase"/>
    <property type="match status" value="1"/>
</dbReference>
<feature type="binding site" evidence="3">
    <location>
        <position position="121"/>
    </location>
    <ligand>
        <name>substrate</name>
    </ligand>
</feature>
<keyword evidence="1" id="KW-0560">Oxidoreductase</keyword>
<proteinExistence type="predicted"/>
<dbReference type="InterPro" id="IPR036812">
    <property type="entry name" value="NAD(P)_OxRdtase_dom_sf"/>
</dbReference>
<dbReference type="Proteomes" id="UP001237642">
    <property type="component" value="Unassembled WGS sequence"/>
</dbReference>
<name>A0AAD8IBE4_9APIA</name>
<evidence type="ECO:0000313" key="6">
    <source>
        <dbReference type="EMBL" id="KAK1381417.1"/>
    </source>
</evidence>
<feature type="active site" description="Proton donor" evidence="2">
    <location>
        <position position="58"/>
    </location>
</feature>
<dbReference type="Gene3D" id="3.20.20.100">
    <property type="entry name" value="NADP-dependent oxidoreductase domain"/>
    <property type="match status" value="1"/>
</dbReference>
<dbReference type="InterPro" id="IPR023210">
    <property type="entry name" value="NADP_OxRdtase_dom"/>
</dbReference>
<dbReference type="PIRSF" id="PIRSF000097">
    <property type="entry name" value="AKR"/>
    <property type="match status" value="1"/>
</dbReference>
<dbReference type="PROSITE" id="PS00062">
    <property type="entry name" value="ALDOKETO_REDUCTASE_2"/>
    <property type="match status" value="1"/>
</dbReference>
<evidence type="ECO:0000259" key="5">
    <source>
        <dbReference type="Pfam" id="PF00248"/>
    </source>
</evidence>
<evidence type="ECO:0000313" key="7">
    <source>
        <dbReference type="Proteomes" id="UP001237642"/>
    </source>
</evidence>
<organism evidence="6 7">
    <name type="scientific">Heracleum sosnowskyi</name>
    <dbReference type="NCBI Taxonomy" id="360622"/>
    <lineage>
        <taxon>Eukaryota</taxon>
        <taxon>Viridiplantae</taxon>
        <taxon>Streptophyta</taxon>
        <taxon>Embryophyta</taxon>
        <taxon>Tracheophyta</taxon>
        <taxon>Spermatophyta</taxon>
        <taxon>Magnoliopsida</taxon>
        <taxon>eudicotyledons</taxon>
        <taxon>Gunneridae</taxon>
        <taxon>Pentapetalae</taxon>
        <taxon>asterids</taxon>
        <taxon>campanulids</taxon>
        <taxon>Apiales</taxon>
        <taxon>Apiaceae</taxon>
        <taxon>Apioideae</taxon>
        <taxon>apioid superclade</taxon>
        <taxon>Tordylieae</taxon>
        <taxon>Tordyliinae</taxon>
        <taxon>Heracleum</taxon>
    </lineage>
</organism>
<comment type="caution">
    <text evidence="6">The sequence shown here is derived from an EMBL/GenBank/DDBJ whole genome shotgun (WGS) entry which is preliminary data.</text>
</comment>
<dbReference type="InterPro" id="IPR020471">
    <property type="entry name" value="AKR"/>
</dbReference>
<dbReference type="PRINTS" id="PR00069">
    <property type="entry name" value="ALDKETRDTASE"/>
</dbReference>
<dbReference type="EMBL" id="JAUIZM010000006">
    <property type="protein sequence ID" value="KAK1381417.1"/>
    <property type="molecule type" value="Genomic_DNA"/>
</dbReference>
<gene>
    <name evidence="6" type="ORF">POM88_028161</name>
</gene>
<dbReference type="InterPro" id="IPR018170">
    <property type="entry name" value="Aldo/ket_reductase_CS"/>
</dbReference>
<dbReference type="PANTHER" id="PTHR11732">
    <property type="entry name" value="ALDO/KETO REDUCTASE"/>
    <property type="match status" value="1"/>
</dbReference>
<evidence type="ECO:0000256" key="4">
    <source>
        <dbReference type="PIRSR" id="PIRSR000097-3"/>
    </source>
</evidence>
<evidence type="ECO:0000256" key="1">
    <source>
        <dbReference type="ARBA" id="ARBA00023002"/>
    </source>
</evidence>
<feature type="domain" description="NADP-dependent oxidoreductase" evidence="5">
    <location>
        <begin position="22"/>
        <end position="294"/>
    </location>
</feature>
<accession>A0AAD8IBE4</accession>
<dbReference type="GO" id="GO:0044550">
    <property type="term" value="P:secondary metabolite biosynthetic process"/>
    <property type="evidence" value="ECO:0007669"/>
    <property type="project" value="UniProtKB-ARBA"/>
</dbReference>